<accession>A0A3A1U2C8</accession>
<evidence type="ECO:0000313" key="2">
    <source>
        <dbReference type="EMBL" id="RIX30711.1"/>
    </source>
</evidence>
<evidence type="ECO:0000256" key="1">
    <source>
        <dbReference type="SAM" id="Phobius"/>
    </source>
</evidence>
<keyword evidence="3" id="KW-1185">Reference proteome</keyword>
<dbReference type="AlphaFoldDB" id="A0A3A1U2C8"/>
<feature type="transmembrane region" description="Helical" evidence="1">
    <location>
        <begin position="12"/>
        <end position="29"/>
    </location>
</feature>
<dbReference type="RefSeq" id="WP_119481072.1">
    <property type="nucleotide sequence ID" value="NZ_QXTG01000001.1"/>
</dbReference>
<dbReference type="EMBL" id="QXTG01000001">
    <property type="protein sequence ID" value="RIX30711.1"/>
    <property type="molecule type" value="Genomic_DNA"/>
</dbReference>
<dbReference type="Proteomes" id="UP000265742">
    <property type="component" value="Unassembled WGS sequence"/>
</dbReference>
<protein>
    <submittedName>
        <fullName evidence="2">Uncharacterized protein</fullName>
    </submittedName>
</protein>
<comment type="caution">
    <text evidence="2">The sequence shown here is derived from an EMBL/GenBank/DDBJ whole genome shotgun (WGS) entry which is preliminary data.</text>
</comment>
<keyword evidence="1" id="KW-1133">Transmembrane helix</keyword>
<organism evidence="2 3">
    <name type="scientific">Amnibacterium setariae</name>
    <dbReference type="NCBI Taxonomy" id="2306585"/>
    <lineage>
        <taxon>Bacteria</taxon>
        <taxon>Bacillati</taxon>
        <taxon>Actinomycetota</taxon>
        <taxon>Actinomycetes</taxon>
        <taxon>Micrococcales</taxon>
        <taxon>Microbacteriaceae</taxon>
        <taxon>Amnibacterium</taxon>
    </lineage>
</organism>
<name>A0A3A1U2C8_9MICO</name>
<proteinExistence type="predicted"/>
<feature type="transmembrane region" description="Helical" evidence="1">
    <location>
        <begin position="35"/>
        <end position="54"/>
    </location>
</feature>
<keyword evidence="1" id="KW-0812">Transmembrane</keyword>
<evidence type="ECO:0000313" key="3">
    <source>
        <dbReference type="Proteomes" id="UP000265742"/>
    </source>
</evidence>
<gene>
    <name evidence="2" type="ORF">D1781_04695</name>
</gene>
<reference evidence="3" key="1">
    <citation type="submission" date="2018-09" db="EMBL/GenBank/DDBJ databases">
        <authorList>
            <person name="Kim I."/>
        </authorList>
    </citation>
    <scope>NUCLEOTIDE SEQUENCE [LARGE SCALE GENOMIC DNA]</scope>
    <source>
        <strain evidence="3">DD4a</strain>
    </source>
</reference>
<sequence length="60" mass="6502">MIRRPVQWRRNAVIAVVLALLILVLQLVAGNPFLIALLSAVVAVVVALGVLAVADRFSRR</sequence>
<keyword evidence="1" id="KW-0472">Membrane</keyword>